<gene>
    <name evidence="2" type="ORF">PMKS-000011</name>
</gene>
<accession>A0A1Q2YAJ2</accession>
<dbReference type="GO" id="GO:0005743">
    <property type="term" value="C:mitochondrial inner membrane"/>
    <property type="evidence" value="ECO:0007669"/>
    <property type="project" value="TreeGrafter"/>
</dbReference>
<dbReference type="OrthoDB" id="5295771at2759"/>
<dbReference type="AlphaFoldDB" id="A0A1Q2YAJ2"/>
<organism evidence="2 3">
    <name type="scientific">Pichia membranifaciens</name>
    <dbReference type="NCBI Taxonomy" id="4926"/>
    <lineage>
        <taxon>Eukaryota</taxon>
        <taxon>Fungi</taxon>
        <taxon>Dikarya</taxon>
        <taxon>Ascomycota</taxon>
        <taxon>Saccharomycotina</taxon>
        <taxon>Pichiomycetes</taxon>
        <taxon>Pichiales</taxon>
        <taxon>Pichiaceae</taxon>
        <taxon>Pichia</taxon>
    </lineage>
</organism>
<dbReference type="PANTHER" id="PTHR36959">
    <property type="entry name" value="ALTERED INHERITANCE OF MITOCHONDRIA PROTEIN 24, MITOCHONDRIAL"/>
    <property type="match status" value="1"/>
</dbReference>
<dbReference type="EMBL" id="BDGI01000001">
    <property type="protein sequence ID" value="GAV26557.1"/>
    <property type="molecule type" value="Genomic_DNA"/>
</dbReference>
<dbReference type="Proteomes" id="UP000186136">
    <property type="component" value="Unassembled WGS sequence"/>
</dbReference>
<sequence length="199" mass="21488">MVTTQPVSLENTPTKGHTSTSASILPIYDSGEADRIETPTFRTVGTPASSLSVTVPPSIPVHVKKGSVISVYSFTPKKSENGEDGPNFVRSKWEFSQPLRSLWLAGKASSYQQVIGTVPLQVLVSAYDGYEGSKASGVRSFVNLTLDGSVDWAVFKPDALQCYTGNSLNVKVKGLPRDLHYGLTGRGYTWLSGRTTFLP</sequence>
<evidence type="ECO:0000313" key="3">
    <source>
        <dbReference type="Proteomes" id="UP000186136"/>
    </source>
</evidence>
<feature type="compositionally biased region" description="Polar residues" evidence="1">
    <location>
        <begin position="1"/>
        <end position="23"/>
    </location>
</feature>
<protein>
    <submittedName>
        <fullName evidence="2">Uncharacterized protein</fullName>
    </submittedName>
</protein>
<evidence type="ECO:0000313" key="2">
    <source>
        <dbReference type="EMBL" id="GAV26557.1"/>
    </source>
</evidence>
<dbReference type="PANTHER" id="PTHR36959:SF2">
    <property type="entry name" value="ALTERED INHERITANCE OF MITOCHONDRIA PROTEIN 24, MITOCHONDRIAL"/>
    <property type="match status" value="1"/>
</dbReference>
<dbReference type="GO" id="GO:0007007">
    <property type="term" value="P:inner mitochondrial membrane organization"/>
    <property type="evidence" value="ECO:0007669"/>
    <property type="project" value="TreeGrafter"/>
</dbReference>
<feature type="region of interest" description="Disordered" evidence="1">
    <location>
        <begin position="1"/>
        <end position="24"/>
    </location>
</feature>
<proteinExistence type="predicted"/>
<evidence type="ECO:0000256" key="1">
    <source>
        <dbReference type="SAM" id="MobiDB-lite"/>
    </source>
</evidence>
<reference evidence="2 3" key="1">
    <citation type="submission" date="2016-08" db="EMBL/GenBank/DDBJ databases">
        <title>Whole genome shotgun sequence of Pichia membranifaciens KS47-1.</title>
        <authorList>
            <person name="Konishi M."/>
            <person name="Ishida M."/>
            <person name="Arakawa T."/>
            <person name="Kato Y."/>
            <person name="Horiuchi J."/>
        </authorList>
    </citation>
    <scope>NUCLEOTIDE SEQUENCE [LARGE SCALE GENOMIC DNA]</scope>
    <source>
        <strain evidence="2 3">KS47-1</strain>
    </source>
</reference>
<comment type="caution">
    <text evidence="2">The sequence shown here is derived from an EMBL/GenBank/DDBJ whole genome shotgun (WGS) entry which is preliminary data.</text>
</comment>
<name>A0A1Q2YAJ2_9ASCO</name>
<keyword evidence="3" id="KW-1185">Reference proteome</keyword>